<keyword evidence="2" id="KW-0479">Metal-binding</keyword>
<dbReference type="PANTHER" id="PTHR43344:SF13">
    <property type="entry name" value="PHOSPHATASE RV3661-RELATED"/>
    <property type="match status" value="1"/>
</dbReference>
<evidence type="ECO:0000256" key="2">
    <source>
        <dbReference type="ARBA" id="ARBA00022723"/>
    </source>
</evidence>
<dbReference type="Gene3D" id="3.40.50.1000">
    <property type="entry name" value="HAD superfamily/HAD-like"/>
    <property type="match status" value="1"/>
</dbReference>
<dbReference type="EMBL" id="MCGQ01000013">
    <property type="protein sequence ID" value="OXY95379.1"/>
    <property type="molecule type" value="Genomic_DNA"/>
</dbReference>
<dbReference type="PANTHER" id="PTHR43344">
    <property type="entry name" value="PHOSPHOSERINE PHOSPHATASE"/>
    <property type="match status" value="1"/>
</dbReference>
<dbReference type="InterPro" id="IPR036412">
    <property type="entry name" value="HAD-like_sf"/>
</dbReference>
<comment type="caution">
    <text evidence="5">The sequence shown here is derived from an EMBL/GenBank/DDBJ whole genome shotgun (WGS) entry which is preliminary data.</text>
</comment>
<evidence type="ECO:0000256" key="1">
    <source>
        <dbReference type="ARBA" id="ARBA00009184"/>
    </source>
</evidence>
<dbReference type="NCBIfam" id="TIGR01488">
    <property type="entry name" value="HAD-SF-IB"/>
    <property type="match status" value="1"/>
</dbReference>
<dbReference type="InterPro" id="IPR023214">
    <property type="entry name" value="HAD_sf"/>
</dbReference>
<evidence type="ECO:0000256" key="4">
    <source>
        <dbReference type="ARBA" id="ARBA00022842"/>
    </source>
</evidence>
<comment type="similarity">
    <text evidence="1">Belongs to the HAD-like hydrolase superfamily. SerB family.</text>
</comment>
<sequence>MTTDPVRAAFFDVDETLITCKSMLSFLDFHWGREGRAPARLTAARAALGHQLRSGVPREQVNRAYYRLLRGSHESDLEESGRLWFARENTRGLFHRPVREALRQHHRAGDLTILLSGSFAACLAPIGQAVGADLLVCTTPEITDGILTGDLTDRPMIGQAKSEAAHRIMRAFALDPSDCHAYADDATDLPLLTSVGRPVIVGSDPTLTTRATRENWPRLPGPAMNGLLAKAA</sequence>
<dbReference type="RefSeq" id="WP_094216984.1">
    <property type="nucleotide sequence ID" value="NZ_MCGQ01000013.1"/>
</dbReference>
<organism evidence="5 6">
    <name type="scientific">Streptomyces diastatochromogenes</name>
    <dbReference type="NCBI Taxonomy" id="42236"/>
    <lineage>
        <taxon>Bacteria</taxon>
        <taxon>Bacillati</taxon>
        <taxon>Actinomycetota</taxon>
        <taxon>Actinomycetes</taxon>
        <taxon>Kitasatosporales</taxon>
        <taxon>Streptomycetaceae</taxon>
        <taxon>Streptomyces</taxon>
    </lineage>
</organism>
<dbReference type="AlphaFoldDB" id="A0A233SIG3"/>
<keyword evidence="3 5" id="KW-0378">Hydrolase</keyword>
<keyword evidence="6" id="KW-1185">Reference proteome</keyword>
<evidence type="ECO:0000313" key="6">
    <source>
        <dbReference type="Proteomes" id="UP000215483"/>
    </source>
</evidence>
<evidence type="ECO:0000256" key="3">
    <source>
        <dbReference type="ARBA" id="ARBA00022801"/>
    </source>
</evidence>
<dbReference type="Proteomes" id="UP000215483">
    <property type="component" value="Unassembled WGS sequence"/>
</dbReference>
<dbReference type="SUPFAM" id="SSF56784">
    <property type="entry name" value="HAD-like"/>
    <property type="match status" value="1"/>
</dbReference>
<reference evidence="5 6" key="1">
    <citation type="submission" date="2016-07" db="EMBL/GenBank/DDBJ databases">
        <title>Draft genome of Streptomyces diastatochromogenes.</title>
        <authorList>
            <person name="Podduturi R."/>
            <person name="Lukassen M.B."/>
            <person name="Clausen N."/>
            <person name="Nielsen J.L."/>
            <person name="Jorgensen N.O."/>
        </authorList>
    </citation>
    <scope>NUCLEOTIDE SEQUENCE [LARGE SCALE GENOMIC DNA]</scope>
    <source>
        <strain evidence="5 6">DSM 40608</strain>
    </source>
</reference>
<name>A0A233SIG3_STRDA</name>
<dbReference type="Pfam" id="PF12710">
    <property type="entry name" value="HAD"/>
    <property type="match status" value="1"/>
</dbReference>
<dbReference type="InterPro" id="IPR050582">
    <property type="entry name" value="HAD-like_SerB"/>
</dbReference>
<dbReference type="Gene3D" id="1.20.1440.100">
    <property type="entry name" value="SG protein - dephosphorylation function"/>
    <property type="match status" value="1"/>
</dbReference>
<accession>A0A233SIG3</accession>
<gene>
    <name evidence="5" type="ORF">BEK98_14545</name>
</gene>
<dbReference type="InterPro" id="IPR006385">
    <property type="entry name" value="HAD_hydro_SerB1"/>
</dbReference>
<dbReference type="OrthoDB" id="25607at2"/>
<dbReference type="GO" id="GO:0016787">
    <property type="term" value="F:hydrolase activity"/>
    <property type="evidence" value="ECO:0007669"/>
    <property type="project" value="UniProtKB-KW"/>
</dbReference>
<dbReference type="GO" id="GO:0046872">
    <property type="term" value="F:metal ion binding"/>
    <property type="evidence" value="ECO:0007669"/>
    <property type="project" value="UniProtKB-KW"/>
</dbReference>
<keyword evidence="4" id="KW-0460">Magnesium</keyword>
<protein>
    <submittedName>
        <fullName evidence="5">HAD family hydrolase</fullName>
    </submittedName>
</protein>
<proteinExistence type="inferred from homology"/>
<dbReference type="NCBIfam" id="TIGR01490">
    <property type="entry name" value="HAD-SF-IB-hyp1"/>
    <property type="match status" value="1"/>
</dbReference>
<evidence type="ECO:0000313" key="5">
    <source>
        <dbReference type="EMBL" id="OXY95379.1"/>
    </source>
</evidence>